<reference evidence="1 2" key="1">
    <citation type="submission" date="2016-08" db="EMBL/GenBank/DDBJ databases">
        <authorList>
            <person name="Seilhamer J.J."/>
        </authorList>
    </citation>
    <scope>NUCLEOTIDE SEQUENCE [LARGE SCALE GENOMIC DNA]</scope>
    <source>
        <strain evidence="1">L21-II-0</strain>
    </source>
</reference>
<gene>
    <name evidence="1" type="ORF">L21_2236</name>
</gene>
<dbReference type="STRING" id="118126.L21_2236"/>
<name>A0A1M4MN05_9EURY</name>
<evidence type="ECO:0000313" key="1">
    <source>
        <dbReference type="EMBL" id="SCL76311.1"/>
    </source>
</evidence>
<dbReference type="InterPro" id="IPR029044">
    <property type="entry name" value="Nucleotide-diphossugar_trans"/>
</dbReference>
<organism evidence="1 2">
    <name type="scientific">Methanoculleus chikugoensis</name>
    <dbReference type="NCBI Taxonomy" id="118126"/>
    <lineage>
        <taxon>Archaea</taxon>
        <taxon>Methanobacteriati</taxon>
        <taxon>Methanobacteriota</taxon>
        <taxon>Stenosarchaea group</taxon>
        <taxon>Methanomicrobia</taxon>
        <taxon>Methanomicrobiales</taxon>
        <taxon>Methanomicrobiaceae</taxon>
        <taxon>Methanoculleus</taxon>
    </lineage>
</organism>
<dbReference type="AlphaFoldDB" id="A0A1M4MN05"/>
<evidence type="ECO:0008006" key="3">
    <source>
        <dbReference type="Google" id="ProtNLM"/>
    </source>
</evidence>
<proteinExistence type="predicted"/>
<evidence type="ECO:0000313" key="2">
    <source>
        <dbReference type="Proteomes" id="UP000184671"/>
    </source>
</evidence>
<accession>A0A1M4MN05</accession>
<dbReference type="EMBL" id="FMID01000053">
    <property type="protein sequence ID" value="SCL76311.1"/>
    <property type="molecule type" value="Genomic_DNA"/>
</dbReference>
<sequence>MNMPDSNSSRPLRTPVLFMVFNRLDTTKRVFEAIRRAKPPRLYVAADGPRADRPGEGEKVQAVRDYVMNSIDWDCEIKTLFRDHNLGCKYAVTGAINWFFENEEMGIILEDDCLPDQSFFMFCQELLGRYRDDKRIMMISGDNFQFGKERTENSYYFSRYTHIWGWASWRRAWNLYDCGMSTWPEIYGNRFLKDILSDKRAAKYWESIFNSVYHGSIDTWDYQWVFSCWIQGGLSIIPNRNLVSNIGFGQSSTHTRDKSPFSNLSTERIEFPLKHPTFVIRNVSADNFTEKIWYSQSRSRKILLGLKEIKLMFKSKSVWRGHGKSL</sequence>
<dbReference type="Proteomes" id="UP000184671">
    <property type="component" value="Unassembled WGS sequence"/>
</dbReference>
<dbReference type="SUPFAM" id="SSF53448">
    <property type="entry name" value="Nucleotide-diphospho-sugar transferases"/>
    <property type="match status" value="1"/>
</dbReference>
<dbReference type="Gene3D" id="3.90.550.10">
    <property type="entry name" value="Spore Coat Polysaccharide Biosynthesis Protein SpsA, Chain A"/>
    <property type="match status" value="1"/>
</dbReference>
<protein>
    <recommendedName>
        <fullName evidence="3">Hemolytic protein HlpA-like protein</fullName>
    </recommendedName>
</protein>